<dbReference type="InterPro" id="IPR001852">
    <property type="entry name" value="PdxS/SNZ"/>
</dbReference>
<comment type="function">
    <text evidence="3">Catalyzes the formation of pyridoxal 5'-phosphate from ribose 5-phosphate (RBP), glyceraldehyde 3-phosphate (G3P) and ammonia. The ammonia is provided by PDX2. Can also use ribulose 5-phosphate and dihydroxyacetone phosphate as substrates, resulting from enzyme-catalyzed isomerization of RBP and G3P, respectively. Also plays an indirect role in resistance to singlet oxygen-generating photosensitizers.</text>
</comment>
<dbReference type="PANTHER" id="PTHR31829:SF0">
    <property type="entry name" value="PYRIDOXAL 5'-PHOSPHATE SYNTHASE SUBUNIT SNZ1-RELATED"/>
    <property type="match status" value="1"/>
</dbReference>
<evidence type="ECO:0000313" key="7">
    <source>
        <dbReference type="EMBL" id="KAJ4958506.1"/>
    </source>
</evidence>
<accession>A0A9Q0H289</accession>
<feature type="compositionally biased region" description="Basic and acidic residues" evidence="5">
    <location>
        <begin position="260"/>
        <end position="278"/>
    </location>
</feature>
<keyword evidence="2" id="KW-0456">Lyase</keyword>
<keyword evidence="8" id="KW-1185">Reference proteome</keyword>
<dbReference type="GO" id="GO:0042823">
    <property type="term" value="P:pyridoxal phosphate biosynthetic process"/>
    <property type="evidence" value="ECO:0007669"/>
    <property type="project" value="InterPro"/>
</dbReference>
<sequence>MKSAFVDFKIPFVYGCCILGDALRRIHEGATRTRTKGEDGTSKIIEAVLRVRSVMDDIFPLEVATPMVCESYKRELSELEAGGAAIFNLKGLILKTTHISSRFIGEALLMAVLSCGILKARIAAAIAVYELGSYTNTRKELGELTSSGYHSPIAAPNSYFTRFTGATSVGMNLQIQASSNGVAIGGKETLNHEEYMRAFSSYIGLMPNGFVTGMVIIYFNSDLMVVDDVAKLWQFDLGTHVFRRRNTRCNLLGEVNQGGESERKKENSGGDLGSRTDHSTIPQEAQIESLPSIGITKNHF</sequence>
<dbReference type="EMBL" id="JAMYWD010000010">
    <property type="protein sequence ID" value="KAJ4958506.1"/>
    <property type="molecule type" value="Genomic_DNA"/>
</dbReference>
<evidence type="ECO:0000256" key="3">
    <source>
        <dbReference type="ARBA" id="ARBA00037142"/>
    </source>
</evidence>
<dbReference type="InterPro" id="IPR013785">
    <property type="entry name" value="Aldolase_TIM"/>
</dbReference>
<dbReference type="OrthoDB" id="294295at2759"/>
<proteinExistence type="inferred from homology"/>
<dbReference type="GO" id="GO:0016843">
    <property type="term" value="F:amine-lyase activity"/>
    <property type="evidence" value="ECO:0007669"/>
    <property type="project" value="TreeGrafter"/>
</dbReference>
<dbReference type="PANTHER" id="PTHR31829">
    <property type="entry name" value="PYRIDOXAL 5'-PHOSPHATE SYNTHASE SUBUNIT SNZ1-RELATED"/>
    <property type="match status" value="1"/>
</dbReference>
<dbReference type="GO" id="GO:0006520">
    <property type="term" value="P:amino acid metabolic process"/>
    <property type="evidence" value="ECO:0007669"/>
    <property type="project" value="TreeGrafter"/>
</dbReference>
<organism evidence="7 8">
    <name type="scientific">Protea cynaroides</name>
    <dbReference type="NCBI Taxonomy" id="273540"/>
    <lineage>
        <taxon>Eukaryota</taxon>
        <taxon>Viridiplantae</taxon>
        <taxon>Streptophyta</taxon>
        <taxon>Embryophyta</taxon>
        <taxon>Tracheophyta</taxon>
        <taxon>Spermatophyta</taxon>
        <taxon>Magnoliopsida</taxon>
        <taxon>Proteales</taxon>
        <taxon>Proteaceae</taxon>
        <taxon>Protea</taxon>
    </lineage>
</organism>
<feature type="domain" description="PdxS/SNZ N-terminal" evidence="6">
    <location>
        <begin position="7"/>
        <end position="65"/>
    </location>
</feature>
<evidence type="ECO:0000259" key="6">
    <source>
        <dbReference type="Pfam" id="PF01680"/>
    </source>
</evidence>
<evidence type="ECO:0000256" key="1">
    <source>
        <dbReference type="ARBA" id="ARBA00007281"/>
    </source>
</evidence>
<comment type="caution">
    <text evidence="7">The sequence shown here is derived from an EMBL/GenBank/DDBJ whole genome shotgun (WGS) entry which is preliminary data.</text>
</comment>
<feature type="region of interest" description="Disordered" evidence="5">
    <location>
        <begin position="254"/>
        <end position="282"/>
    </location>
</feature>
<dbReference type="GO" id="GO:0008615">
    <property type="term" value="P:pyridoxine biosynthetic process"/>
    <property type="evidence" value="ECO:0007669"/>
    <property type="project" value="TreeGrafter"/>
</dbReference>
<gene>
    <name evidence="7" type="ORF">NE237_025617</name>
</gene>
<evidence type="ECO:0000256" key="4">
    <source>
        <dbReference type="PROSITE-ProRule" id="PRU00481"/>
    </source>
</evidence>
<comment type="similarity">
    <text evidence="1 4">Belongs to the PdxS/SNZ family.</text>
</comment>
<protein>
    <recommendedName>
        <fullName evidence="6">PdxS/SNZ N-terminal domain-containing protein</fullName>
    </recommendedName>
</protein>
<evidence type="ECO:0000313" key="8">
    <source>
        <dbReference type="Proteomes" id="UP001141806"/>
    </source>
</evidence>
<evidence type="ECO:0000256" key="5">
    <source>
        <dbReference type="SAM" id="MobiDB-lite"/>
    </source>
</evidence>
<reference evidence="7" key="1">
    <citation type="journal article" date="2023" name="Plant J.">
        <title>The genome of the king protea, Protea cynaroides.</title>
        <authorList>
            <person name="Chang J."/>
            <person name="Duong T.A."/>
            <person name="Schoeman C."/>
            <person name="Ma X."/>
            <person name="Roodt D."/>
            <person name="Barker N."/>
            <person name="Li Z."/>
            <person name="Van de Peer Y."/>
            <person name="Mizrachi E."/>
        </authorList>
    </citation>
    <scope>NUCLEOTIDE SEQUENCE</scope>
    <source>
        <tissue evidence="7">Young leaves</tissue>
    </source>
</reference>
<dbReference type="Pfam" id="PF01680">
    <property type="entry name" value="SOR_SNZ"/>
    <property type="match status" value="1"/>
</dbReference>
<dbReference type="PROSITE" id="PS51129">
    <property type="entry name" value="PDXS_SNZ_2"/>
    <property type="match status" value="1"/>
</dbReference>
<dbReference type="Proteomes" id="UP001141806">
    <property type="component" value="Unassembled WGS sequence"/>
</dbReference>
<dbReference type="InterPro" id="IPR033755">
    <property type="entry name" value="PdxS/SNZ_N"/>
</dbReference>
<name>A0A9Q0H289_9MAGN</name>
<evidence type="ECO:0000256" key="2">
    <source>
        <dbReference type="ARBA" id="ARBA00023239"/>
    </source>
</evidence>
<dbReference type="Gene3D" id="3.20.20.70">
    <property type="entry name" value="Aldolase class I"/>
    <property type="match status" value="1"/>
</dbReference>
<dbReference type="AlphaFoldDB" id="A0A9Q0H289"/>